<keyword evidence="3" id="KW-1185">Reference proteome</keyword>
<evidence type="ECO:0000313" key="3">
    <source>
        <dbReference type="Proteomes" id="UP000887569"/>
    </source>
</evidence>
<feature type="compositionally biased region" description="Polar residues" evidence="1">
    <location>
        <begin position="297"/>
        <end position="307"/>
    </location>
</feature>
<proteinExistence type="predicted"/>
<evidence type="ECO:0000256" key="1">
    <source>
        <dbReference type="SAM" id="MobiDB-lite"/>
    </source>
</evidence>
<feature type="transmembrane region" description="Helical" evidence="2">
    <location>
        <begin position="45"/>
        <end position="67"/>
    </location>
</feature>
<keyword evidence="2" id="KW-1133">Transmembrane helix</keyword>
<feature type="compositionally biased region" description="Basic and acidic residues" evidence="1">
    <location>
        <begin position="308"/>
        <end position="320"/>
    </location>
</feature>
<accession>A0A915B9J2</accession>
<evidence type="ECO:0000313" key="4">
    <source>
        <dbReference type="WBParaSite" id="PgR031_g081_t01"/>
    </source>
</evidence>
<keyword evidence="2" id="KW-0472">Membrane</keyword>
<reference evidence="4" key="1">
    <citation type="submission" date="2022-11" db="UniProtKB">
        <authorList>
            <consortium name="WormBaseParasite"/>
        </authorList>
    </citation>
    <scope>IDENTIFICATION</scope>
</reference>
<feature type="compositionally biased region" description="Basic and acidic residues" evidence="1">
    <location>
        <begin position="433"/>
        <end position="447"/>
    </location>
</feature>
<sequence length="600" mass="67086">TLACLIVPPFGIYLMLKSPDQKKHKLPNRIYWAVAKSKSWLRVDVTICLTMSVVFFGFAIILFYGFFKLLPENVYLLFAGIGSLLVSSLYLINAFVSIGQLRCGTIDFAPTMVTHRMSLPKVDNSHTNVDHMNAIDTNRSIDDPTSVNYRSNNLLMKTTENYPYEKFNTNTSTSSRVANSLADQPEIDQRIIDYITEQLDESLEREYSNARYIDSTEISKKYRYAPTRILGTNKSQHVATGQSNSIGSLSENARRTTSSVDAFPHLPALPMRPPPILNSADEVHRIAQFNEGFVASEGSTPLTNSTPVDRDRRVMHEHTTDASSSQRCLNAEDSKNLNECNGIAPAPIGQRSRRFTTKSNDSSSARRRFSRGEENTLRASRTDKSSDEDTTSVSGSGSLGSAVHEYENSTTLERSNSDIATLSSIVTMSEEAAKKSWREMQQKDREMPTTSGTPNIANRARRNSTPHSYYMKRIYRRSSNDGQFANYGFVDSDEDMAPYRKHSNTLPSAHISALAHQLGGSMDPSCIPSIVMAIDSSRESDIIRHNSPRRTSSRAKKMSGKRGFDVVIRAQSESDIELHHTNDSSVINERPVDAFFVTEF</sequence>
<keyword evidence="2" id="KW-0812">Transmembrane</keyword>
<name>A0A915B9J2_PARUN</name>
<feature type="compositionally biased region" description="Basic and acidic residues" evidence="1">
    <location>
        <begin position="370"/>
        <end position="387"/>
    </location>
</feature>
<protein>
    <submittedName>
        <fullName evidence="4">Uncharacterized protein</fullName>
    </submittedName>
</protein>
<feature type="region of interest" description="Disordered" evidence="1">
    <location>
        <begin position="433"/>
        <end position="461"/>
    </location>
</feature>
<dbReference type="WBParaSite" id="PgR031_g081_t01">
    <property type="protein sequence ID" value="PgR031_g081_t01"/>
    <property type="gene ID" value="PgR031_g081"/>
</dbReference>
<feature type="region of interest" description="Disordered" evidence="1">
    <location>
        <begin position="295"/>
        <end position="415"/>
    </location>
</feature>
<evidence type="ECO:0000256" key="2">
    <source>
        <dbReference type="SAM" id="Phobius"/>
    </source>
</evidence>
<feature type="transmembrane region" description="Helical" evidence="2">
    <location>
        <begin position="73"/>
        <end position="92"/>
    </location>
</feature>
<organism evidence="3 4">
    <name type="scientific">Parascaris univalens</name>
    <name type="common">Nematode worm</name>
    <dbReference type="NCBI Taxonomy" id="6257"/>
    <lineage>
        <taxon>Eukaryota</taxon>
        <taxon>Metazoa</taxon>
        <taxon>Ecdysozoa</taxon>
        <taxon>Nematoda</taxon>
        <taxon>Chromadorea</taxon>
        <taxon>Rhabditida</taxon>
        <taxon>Spirurina</taxon>
        <taxon>Ascaridomorpha</taxon>
        <taxon>Ascaridoidea</taxon>
        <taxon>Ascarididae</taxon>
        <taxon>Parascaris</taxon>
    </lineage>
</organism>
<dbReference type="AlphaFoldDB" id="A0A915B9J2"/>
<dbReference type="Proteomes" id="UP000887569">
    <property type="component" value="Unplaced"/>
</dbReference>
<feature type="compositionally biased region" description="Low complexity" evidence="1">
    <location>
        <begin position="392"/>
        <end position="401"/>
    </location>
</feature>